<reference evidence="2 3" key="1">
    <citation type="journal article" date="2021" name="Nat. Commun.">
        <title>Genetic determinants of endophytism in the Arabidopsis root mycobiome.</title>
        <authorList>
            <person name="Mesny F."/>
            <person name="Miyauchi S."/>
            <person name="Thiergart T."/>
            <person name="Pickel B."/>
            <person name="Atanasova L."/>
            <person name="Karlsson M."/>
            <person name="Huettel B."/>
            <person name="Barry K.W."/>
            <person name="Haridas S."/>
            <person name="Chen C."/>
            <person name="Bauer D."/>
            <person name="Andreopoulos W."/>
            <person name="Pangilinan J."/>
            <person name="LaButti K."/>
            <person name="Riley R."/>
            <person name="Lipzen A."/>
            <person name="Clum A."/>
            <person name="Drula E."/>
            <person name="Henrissat B."/>
            <person name="Kohler A."/>
            <person name="Grigoriev I.V."/>
            <person name="Martin F.M."/>
            <person name="Hacquard S."/>
        </authorList>
    </citation>
    <scope>NUCLEOTIDE SEQUENCE [LARGE SCALE GENOMIC DNA]</scope>
    <source>
        <strain evidence="2 3">MPI-CAGE-CH-0241</strain>
    </source>
</reference>
<dbReference type="AlphaFoldDB" id="A0A9P9AN46"/>
<proteinExistence type="predicted"/>
<evidence type="ECO:0000313" key="3">
    <source>
        <dbReference type="Proteomes" id="UP000777438"/>
    </source>
</evidence>
<dbReference type="InterPro" id="IPR018958">
    <property type="entry name" value="Knr4/Smi1-like_dom"/>
</dbReference>
<dbReference type="Pfam" id="PF09346">
    <property type="entry name" value="SMI1_KNR4"/>
    <property type="match status" value="1"/>
</dbReference>
<dbReference type="EMBL" id="JAGPYM010000026">
    <property type="protein sequence ID" value="KAH6880389.1"/>
    <property type="molecule type" value="Genomic_DNA"/>
</dbReference>
<evidence type="ECO:0000259" key="1">
    <source>
        <dbReference type="SMART" id="SM00860"/>
    </source>
</evidence>
<comment type="caution">
    <text evidence="2">The sequence shown here is derived from an EMBL/GenBank/DDBJ whole genome shotgun (WGS) entry which is preliminary data.</text>
</comment>
<dbReference type="OrthoDB" id="2788868at2759"/>
<protein>
    <recommendedName>
        <fullName evidence="1">Knr4/Smi1-like domain-containing protein</fullName>
    </recommendedName>
</protein>
<evidence type="ECO:0000313" key="2">
    <source>
        <dbReference type="EMBL" id="KAH6880389.1"/>
    </source>
</evidence>
<dbReference type="Gene3D" id="3.40.1580.10">
    <property type="entry name" value="SMI1/KNR4-like"/>
    <property type="match status" value="1"/>
</dbReference>
<dbReference type="SMART" id="SM00860">
    <property type="entry name" value="SMI1_KNR4"/>
    <property type="match status" value="1"/>
</dbReference>
<accession>A0A9P9AN46</accession>
<keyword evidence="3" id="KW-1185">Reference proteome</keyword>
<sequence length="476" mass="53984">MSQFKKFDRDAALTDPGLANLYYTMTELAKEFAILGQIETAKSLTSLLLSEYASDWQLTQFRFLKFAFAETNQWPEQIREEDRTEEKLSEIRVQEVTDLGEEDNALDDLARLKKLLKLAEPADPSGDAPMRVNRSGALGDALSVAIRLASEHTSSMQDIEADARVQEVLGLIFKRMHERQVIQYVSERRANWPLLATGALARKIPVDMAKVEALATDVLETFADRFKNGRKAHVGENKSIRELLEELERNTKKNSVDHYAEIGSPIPESLFRPPATDEQILALEHRFETTLPDDYKEFLKISNGFGRTWNGYYLDPPLFAVDDVDWAGVYVDGLPVELHDTPTGNMDLELPGGREWPSYEKLLELGSEDVLDVWFLPPRETKKVLAAYKEALDSPDTPELVKRQTRKQITSRFGSWEAFQNLEWVAMERHDIESVACGSFTQFLGERLRKSAMGVWQGEGERTSACFAYSCMPDSA</sequence>
<organism evidence="2 3">
    <name type="scientific">Thelonectria olida</name>
    <dbReference type="NCBI Taxonomy" id="1576542"/>
    <lineage>
        <taxon>Eukaryota</taxon>
        <taxon>Fungi</taxon>
        <taxon>Dikarya</taxon>
        <taxon>Ascomycota</taxon>
        <taxon>Pezizomycotina</taxon>
        <taxon>Sordariomycetes</taxon>
        <taxon>Hypocreomycetidae</taxon>
        <taxon>Hypocreales</taxon>
        <taxon>Nectriaceae</taxon>
        <taxon>Thelonectria</taxon>
    </lineage>
</organism>
<gene>
    <name evidence="2" type="ORF">B0T10DRAFT_495339</name>
</gene>
<dbReference type="SUPFAM" id="SSF160631">
    <property type="entry name" value="SMI1/KNR4-like"/>
    <property type="match status" value="1"/>
</dbReference>
<feature type="domain" description="Knr4/Smi1-like" evidence="1">
    <location>
        <begin position="274"/>
        <end position="365"/>
    </location>
</feature>
<name>A0A9P9AN46_9HYPO</name>
<dbReference type="InterPro" id="IPR037883">
    <property type="entry name" value="Knr4/Smi1-like_sf"/>
</dbReference>
<dbReference type="Proteomes" id="UP000777438">
    <property type="component" value="Unassembled WGS sequence"/>
</dbReference>